<dbReference type="EMBL" id="GBRH01239909">
    <property type="protein sequence ID" value="JAD57986.1"/>
    <property type="molecule type" value="Transcribed_RNA"/>
</dbReference>
<proteinExistence type="predicted"/>
<keyword evidence="1" id="KW-0472">Membrane</keyword>
<protein>
    <submittedName>
        <fullName evidence="2">Uncharacterized protein</fullName>
    </submittedName>
</protein>
<reference evidence="2" key="1">
    <citation type="submission" date="2014-09" db="EMBL/GenBank/DDBJ databases">
        <authorList>
            <person name="Magalhaes I.L.F."/>
            <person name="Oliveira U."/>
            <person name="Santos F.R."/>
            <person name="Vidigal T.H.D.A."/>
            <person name="Brescovit A.D."/>
            <person name="Santos A.J."/>
        </authorList>
    </citation>
    <scope>NUCLEOTIDE SEQUENCE</scope>
    <source>
        <tissue evidence="2">Shoot tissue taken approximately 20 cm above the soil surface</tissue>
    </source>
</reference>
<sequence length="35" mass="4012">MLVLEMSHVLFLWVSLPSCVMSFAIMVGKHLVFVF</sequence>
<feature type="transmembrane region" description="Helical" evidence="1">
    <location>
        <begin position="6"/>
        <end position="27"/>
    </location>
</feature>
<organism evidence="2">
    <name type="scientific">Arundo donax</name>
    <name type="common">Giant reed</name>
    <name type="synonym">Donax arundinaceus</name>
    <dbReference type="NCBI Taxonomy" id="35708"/>
    <lineage>
        <taxon>Eukaryota</taxon>
        <taxon>Viridiplantae</taxon>
        <taxon>Streptophyta</taxon>
        <taxon>Embryophyta</taxon>
        <taxon>Tracheophyta</taxon>
        <taxon>Spermatophyta</taxon>
        <taxon>Magnoliopsida</taxon>
        <taxon>Liliopsida</taxon>
        <taxon>Poales</taxon>
        <taxon>Poaceae</taxon>
        <taxon>PACMAD clade</taxon>
        <taxon>Arundinoideae</taxon>
        <taxon>Arundineae</taxon>
        <taxon>Arundo</taxon>
    </lineage>
</organism>
<keyword evidence="1" id="KW-1133">Transmembrane helix</keyword>
<evidence type="ECO:0000313" key="2">
    <source>
        <dbReference type="EMBL" id="JAD57986.1"/>
    </source>
</evidence>
<reference evidence="2" key="2">
    <citation type="journal article" date="2015" name="Data Brief">
        <title>Shoot transcriptome of the giant reed, Arundo donax.</title>
        <authorList>
            <person name="Barrero R.A."/>
            <person name="Guerrero F.D."/>
            <person name="Moolhuijzen P."/>
            <person name="Goolsby J.A."/>
            <person name="Tidwell J."/>
            <person name="Bellgard S.E."/>
            <person name="Bellgard M.I."/>
        </authorList>
    </citation>
    <scope>NUCLEOTIDE SEQUENCE</scope>
    <source>
        <tissue evidence="2">Shoot tissue taken approximately 20 cm above the soil surface</tissue>
    </source>
</reference>
<name>A0A0A9B3P6_ARUDO</name>
<dbReference type="AlphaFoldDB" id="A0A0A9B3P6"/>
<evidence type="ECO:0000256" key="1">
    <source>
        <dbReference type="SAM" id="Phobius"/>
    </source>
</evidence>
<accession>A0A0A9B3P6</accession>
<keyword evidence="1" id="KW-0812">Transmembrane</keyword>